<evidence type="ECO:0000256" key="4">
    <source>
        <dbReference type="ARBA" id="ARBA00022723"/>
    </source>
</evidence>
<comment type="cofactor">
    <cofactor evidence="1">
        <name>Zn(2+)</name>
        <dbReference type="ChEBI" id="CHEBI:29105"/>
    </cofactor>
</comment>
<evidence type="ECO:0008006" key="13">
    <source>
        <dbReference type="Google" id="ProtNLM"/>
    </source>
</evidence>
<gene>
    <name evidence="11" type="ORF">SPRG_15146</name>
</gene>
<keyword evidence="3" id="KW-0645">Protease</keyword>
<dbReference type="EMBL" id="KK583344">
    <property type="protein sequence ID" value="KDO19565.1"/>
    <property type="molecule type" value="Genomic_DNA"/>
</dbReference>
<dbReference type="Gene3D" id="1.10.1380.10">
    <property type="entry name" value="Neutral endopeptidase , domain2"/>
    <property type="match status" value="1"/>
</dbReference>
<keyword evidence="7" id="KW-0482">Metalloprotease</keyword>
<keyword evidence="6" id="KW-0862">Zinc</keyword>
<dbReference type="Pfam" id="PF01431">
    <property type="entry name" value="Peptidase_M13"/>
    <property type="match status" value="1"/>
</dbReference>
<feature type="domain" description="Peptidase M13 C-terminal" evidence="9">
    <location>
        <begin position="454"/>
        <end position="641"/>
    </location>
</feature>
<dbReference type="Pfam" id="PF05649">
    <property type="entry name" value="Peptidase_M13_N"/>
    <property type="match status" value="1"/>
</dbReference>
<dbReference type="OrthoDB" id="78478at2759"/>
<evidence type="ECO:0000256" key="2">
    <source>
        <dbReference type="ARBA" id="ARBA00007357"/>
    </source>
</evidence>
<evidence type="ECO:0000259" key="10">
    <source>
        <dbReference type="Pfam" id="PF05649"/>
    </source>
</evidence>
<sequence length="643" mass="69010">MASVQIKAAEGKPLLSDTGSAPAARNWKRIGVAAAAVAVAGASAYALLHFYEYACGGWAKTADIPATAGSIDTSFTVVQHANDRIIQTILADKPPTIGPFYDACLNATTTNVSVLQSHLAALDALSSKSDILAYAGQLYRSAGVASFLEMDVGVDPKNASVQVLTLVQGGWTLPTIEFYASPTNRALFTQYVTSWKNLLRWNASASDLWAFESALTAIAVPNAALRDPTATYNKMTPAALTSAAPFLSSYFKGAAIPLTAADPALLVMTPAFLTKQVALLNATSMATLRQYVGLRLVATIGRLVGEEPRRIDHAFAGVLGGLGDLPARDAFCRAETLASLPAFVGAAFQAAAFPDAVAAKTLIGDIEAAMTRLVETEPWLDDVTRSRSLEKIQAVRNFVGGPPTPPTTPVNMSPTDFLGNALAITQDELRTRLAQIGGPSDPTRWDLGSFEVEAYYDPSANKMVFPAGILQPPIFSATAQPMIANYARIGVVMGHELTHGFDDMGRLFDAHGQLTSWWTDSVAATFNVNAQCLQQQYDAFPIVSIDANKTLLGHLAYLAYAARQGLSTPMAREEGQLFFTSFAQGWWCQKRSDNLARVLMHTDPHSPGKWRLQGPLMNSPFFADAFQCPLGSFMNPKDKCVVW</sequence>
<dbReference type="VEuPathDB" id="FungiDB:SPRG_15146"/>
<dbReference type="PRINTS" id="PR00786">
    <property type="entry name" value="NEPRILYSIN"/>
</dbReference>
<dbReference type="GeneID" id="24136907"/>
<organism evidence="11 12">
    <name type="scientific">Saprolegnia parasitica (strain CBS 223.65)</name>
    <dbReference type="NCBI Taxonomy" id="695850"/>
    <lineage>
        <taxon>Eukaryota</taxon>
        <taxon>Sar</taxon>
        <taxon>Stramenopiles</taxon>
        <taxon>Oomycota</taxon>
        <taxon>Saprolegniomycetes</taxon>
        <taxon>Saprolegniales</taxon>
        <taxon>Saprolegniaceae</taxon>
        <taxon>Saprolegnia</taxon>
    </lineage>
</organism>
<dbReference type="GO" id="GO:0004222">
    <property type="term" value="F:metalloendopeptidase activity"/>
    <property type="evidence" value="ECO:0007669"/>
    <property type="project" value="InterPro"/>
</dbReference>
<evidence type="ECO:0000259" key="9">
    <source>
        <dbReference type="Pfam" id="PF01431"/>
    </source>
</evidence>
<dbReference type="InterPro" id="IPR042089">
    <property type="entry name" value="Peptidase_M13_dom_2"/>
</dbReference>
<dbReference type="KEGG" id="spar:SPRG_15146"/>
<dbReference type="PANTHER" id="PTHR11733:SF167">
    <property type="entry name" value="FI17812P1-RELATED"/>
    <property type="match status" value="1"/>
</dbReference>
<evidence type="ECO:0000256" key="7">
    <source>
        <dbReference type="ARBA" id="ARBA00023049"/>
    </source>
</evidence>
<evidence type="ECO:0000313" key="11">
    <source>
        <dbReference type="EMBL" id="KDO19565.1"/>
    </source>
</evidence>
<evidence type="ECO:0000313" key="12">
    <source>
        <dbReference type="Proteomes" id="UP000030745"/>
    </source>
</evidence>
<name>A0A067BRY6_SAPPC</name>
<evidence type="ECO:0000256" key="6">
    <source>
        <dbReference type="ARBA" id="ARBA00022833"/>
    </source>
</evidence>
<keyword evidence="5" id="KW-0378">Hydrolase</keyword>
<dbReference type="RefSeq" id="XP_012209713.1">
    <property type="nucleotide sequence ID" value="XM_012354323.1"/>
</dbReference>
<reference evidence="11 12" key="1">
    <citation type="journal article" date="2013" name="PLoS Genet.">
        <title>Distinctive expansion of potential virulence genes in the genome of the oomycete fish pathogen Saprolegnia parasitica.</title>
        <authorList>
            <person name="Jiang R.H."/>
            <person name="de Bruijn I."/>
            <person name="Haas B.J."/>
            <person name="Belmonte R."/>
            <person name="Lobach L."/>
            <person name="Christie J."/>
            <person name="van den Ackerveken G."/>
            <person name="Bottin A."/>
            <person name="Bulone V."/>
            <person name="Diaz-Moreno S.M."/>
            <person name="Dumas B."/>
            <person name="Fan L."/>
            <person name="Gaulin E."/>
            <person name="Govers F."/>
            <person name="Grenville-Briggs L.J."/>
            <person name="Horner N.R."/>
            <person name="Levin J.Z."/>
            <person name="Mammella M."/>
            <person name="Meijer H.J."/>
            <person name="Morris P."/>
            <person name="Nusbaum C."/>
            <person name="Oome S."/>
            <person name="Phillips A.J."/>
            <person name="van Rooyen D."/>
            <person name="Rzeszutek E."/>
            <person name="Saraiva M."/>
            <person name="Secombes C.J."/>
            <person name="Seidl M.F."/>
            <person name="Snel B."/>
            <person name="Stassen J.H."/>
            <person name="Sykes S."/>
            <person name="Tripathy S."/>
            <person name="van den Berg H."/>
            <person name="Vega-Arreguin J.C."/>
            <person name="Wawra S."/>
            <person name="Young S.K."/>
            <person name="Zeng Q."/>
            <person name="Dieguez-Uribeondo J."/>
            <person name="Russ C."/>
            <person name="Tyler B.M."/>
            <person name="van West P."/>
        </authorList>
    </citation>
    <scope>NUCLEOTIDE SEQUENCE [LARGE SCALE GENOMIC DNA]</scope>
    <source>
        <strain evidence="11 12">CBS 223.65</strain>
    </source>
</reference>
<dbReference type="GO" id="GO:0016485">
    <property type="term" value="P:protein processing"/>
    <property type="evidence" value="ECO:0007669"/>
    <property type="project" value="TreeGrafter"/>
</dbReference>
<keyword evidence="12" id="KW-1185">Reference proteome</keyword>
<dbReference type="InterPro" id="IPR018497">
    <property type="entry name" value="Peptidase_M13_C"/>
</dbReference>
<comment type="similarity">
    <text evidence="2">Belongs to the peptidase M13 family.</text>
</comment>
<evidence type="ECO:0000256" key="8">
    <source>
        <dbReference type="SAM" id="Phobius"/>
    </source>
</evidence>
<dbReference type="AlphaFoldDB" id="A0A067BRY6"/>
<evidence type="ECO:0000256" key="5">
    <source>
        <dbReference type="ARBA" id="ARBA00022801"/>
    </source>
</evidence>
<evidence type="ECO:0000256" key="3">
    <source>
        <dbReference type="ARBA" id="ARBA00022670"/>
    </source>
</evidence>
<dbReference type="GO" id="GO:0046872">
    <property type="term" value="F:metal ion binding"/>
    <property type="evidence" value="ECO:0007669"/>
    <property type="project" value="UniProtKB-KW"/>
</dbReference>
<keyword evidence="8" id="KW-0472">Membrane</keyword>
<dbReference type="InterPro" id="IPR008753">
    <property type="entry name" value="Peptidase_M13_N"/>
</dbReference>
<proteinExistence type="inferred from homology"/>
<dbReference type="Gene3D" id="3.40.390.10">
    <property type="entry name" value="Collagenase (Catalytic Domain)"/>
    <property type="match status" value="1"/>
</dbReference>
<feature type="transmembrane region" description="Helical" evidence="8">
    <location>
        <begin position="30"/>
        <end position="51"/>
    </location>
</feature>
<dbReference type="InterPro" id="IPR024079">
    <property type="entry name" value="MetalloPept_cat_dom_sf"/>
</dbReference>
<keyword evidence="8" id="KW-0812">Transmembrane</keyword>
<dbReference type="CDD" id="cd08662">
    <property type="entry name" value="M13"/>
    <property type="match status" value="1"/>
</dbReference>
<accession>A0A067BRY6</accession>
<dbReference type="SUPFAM" id="SSF55486">
    <property type="entry name" value="Metalloproteases ('zincins'), catalytic domain"/>
    <property type="match status" value="1"/>
</dbReference>
<dbReference type="InterPro" id="IPR000718">
    <property type="entry name" value="Peptidase_M13"/>
</dbReference>
<keyword evidence="4" id="KW-0479">Metal-binding</keyword>
<protein>
    <recommendedName>
        <fullName evidence="13">Peptidase M13 C-terminal domain-containing protein</fullName>
    </recommendedName>
</protein>
<evidence type="ECO:0000256" key="1">
    <source>
        <dbReference type="ARBA" id="ARBA00001947"/>
    </source>
</evidence>
<keyword evidence="8" id="KW-1133">Transmembrane helix</keyword>
<dbReference type="PANTHER" id="PTHR11733">
    <property type="entry name" value="ZINC METALLOPROTEASE FAMILY M13 NEPRILYSIN-RELATED"/>
    <property type="match status" value="1"/>
</dbReference>
<feature type="domain" description="Peptidase M13 N-terminal" evidence="10">
    <location>
        <begin position="50"/>
        <end position="402"/>
    </location>
</feature>
<dbReference type="GO" id="GO:0005886">
    <property type="term" value="C:plasma membrane"/>
    <property type="evidence" value="ECO:0007669"/>
    <property type="project" value="TreeGrafter"/>
</dbReference>
<dbReference type="PROSITE" id="PS51885">
    <property type="entry name" value="NEPRILYSIN"/>
    <property type="match status" value="1"/>
</dbReference>
<dbReference type="Proteomes" id="UP000030745">
    <property type="component" value="Unassembled WGS sequence"/>
</dbReference>